<evidence type="ECO:0000256" key="4">
    <source>
        <dbReference type="ARBA" id="ARBA00023136"/>
    </source>
</evidence>
<gene>
    <name evidence="8" type="ORF">E7Z59_06590</name>
</gene>
<dbReference type="GO" id="GO:0019867">
    <property type="term" value="C:outer membrane"/>
    <property type="evidence" value="ECO:0007669"/>
    <property type="project" value="InterPro"/>
</dbReference>
<evidence type="ECO:0000256" key="5">
    <source>
        <dbReference type="ARBA" id="ARBA00023237"/>
    </source>
</evidence>
<protein>
    <submittedName>
        <fullName evidence="8">Outer membrane protein assembly factor</fullName>
    </submittedName>
</protein>
<keyword evidence="2" id="KW-0812">Transmembrane</keyword>
<evidence type="ECO:0000313" key="8">
    <source>
        <dbReference type="EMBL" id="THD67328.1"/>
    </source>
</evidence>
<dbReference type="InterPro" id="IPR039910">
    <property type="entry name" value="D15-like"/>
</dbReference>
<evidence type="ECO:0000259" key="7">
    <source>
        <dbReference type="Pfam" id="PF01103"/>
    </source>
</evidence>
<dbReference type="InterPro" id="IPR000184">
    <property type="entry name" value="Bac_surfAg_D15"/>
</dbReference>
<keyword evidence="5" id="KW-0998">Cell outer membrane</keyword>
<proteinExistence type="predicted"/>
<keyword evidence="4" id="KW-0472">Membrane</keyword>
<organism evidence="8 9">
    <name type="scientific">Robertkochia marina</name>
    <dbReference type="NCBI Taxonomy" id="1227945"/>
    <lineage>
        <taxon>Bacteria</taxon>
        <taxon>Pseudomonadati</taxon>
        <taxon>Bacteroidota</taxon>
        <taxon>Flavobacteriia</taxon>
        <taxon>Flavobacteriales</taxon>
        <taxon>Flavobacteriaceae</taxon>
        <taxon>Robertkochia</taxon>
    </lineage>
</organism>
<dbReference type="OrthoDB" id="9814535at2"/>
<dbReference type="Proteomes" id="UP000305939">
    <property type="component" value="Unassembled WGS sequence"/>
</dbReference>
<name>A0A4S3LZJ8_9FLAO</name>
<comment type="subcellular location">
    <subcellularLocation>
        <location evidence="1">Membrane</location>
    </subcellularLocation>
</comment>
<evidence type="ECO:0000256" key="3">
    <source>
        <dbReference type="ARBA" id="ARBA00022729"/>
    </source>
</evidence>
<dbReference type="AlphaFoldDB" id="A0A4S3LZJ8"/>
<evidence type="ECO:0000313" key="9">
    <source>
        <dbReference type="Proteomes" id="UP000305939"/>
    </source>
</evidence>
<dbReference type="RefSeq" id="WP_136335533.1">
    <property type="nucleotide sequence ID" value="NZ_QXMP01000009.1"/>
</dbReference>
<dbReference type="PANTHER" id="PTHR12815:SF47">
    <property type="entry name" value="TRANSLOCATION AND ASSEMBLY MODULE SUBUNIT TAMA"/>
    <property type="match status" value="1"/>
</dbReference>
<evidence type="ECO:0000256" key="6">
    <source>
        <dbReference type="SAM" id="SignalP"/>
    </source>
</evidence>
<feature type="domain" description="Bacterial surface antigen (D15)" evidence="7">
    <location>
        <begin position="571"/>
        <end position="826"/>
    </location>
</feature>
<sequence>MKNLLVKITVFLLLTLIASCNAVKRVDDDQYLLRKNTVFVNGERLKDPEVEGIPLQKPNTLTRLHVYNLAKPNSDSIYDARLKADLAVPDFRQRLLSAKQLAQATSYKKRFHNWLRTTGEPPVIIQEDLTKRSARRLKQYYDNKGYFNSEVTFERDTADYGEKKAGIKYYVETKAPYILDTIKTYIPSAPVDSIYKLHKDKSFIKANERFDLANFSAERERLNRLFLNSGIYKFQFSSIGFDLEADTLATSDDKRMPVTIAVDDMVTRSGDTQTVRPYKVHHIEEVNIFADHAFGTTPTDSIHHDGYVIWFRDKLKYKPSALTDVMAITPGNIYRDDDRTLTARQVGNLQTFKYPNINYEYLESSDSLLKSNIYLSPRKRFSLGFNPEVTHSNIQDIGVSFSTSLVSRNIFRGAEILEFALRGTVGSSSELSNTSNNNFFNIAELAGDIALNFPRVVSPVNTSKWIPKYMIPQTRMSVGSILQKNIGLDKQSLNGILRYNWTPNNYRKNIFELFNIQYIRNLNTERYYEVYGNSYNDLNDIAGGYRTDLPESYFNEDGALIIPEGTAAFTNDVLNNDLTVTTDELAEVNRIEERRKRLTANNLILSSNFTWSKNNRDGFQDTNFYSFRTKLELAGNTLSLLSNVLDFNQNEDGKNLVFGVQYSQYVKTDFDYIKYWNLSGSQVLAFRSFLGIAIPYGNAESIPFLRSYFAGGSNDNRAWEAYSLGPGRVENLNDFNEANLKIALNLEYRFGLIGQFKGAVFADAGNIWNVLDNVTQEEAVFEDLSSLTEIALGTGFGLRYDFSYFVFRFDIGFKTYNPAYDTENRWFNDYNFGNAVYNIGINYPF</sequence>
<comment type="caution">
    <text evidence="8">The sequence shown here is derived from an EMBL/GenBank/DDBJ whole genome shotgun (WGS) entry which is preliminary data.</text>
</comment>
<accession>A0A4S3LZJ8</accession>
<keyword evidence="3 6" id="KW-0732">Signal</keyword>
<evidence type="ECO:0000256" key="2">
    <source>
        <dbReference type="ARBA" id="ARBA00022692"/>
    </source>
</evidence>
<feature type="chain" id="PRO_5020741952" evidence="6">
    <location>
        <begin position="23"/>
        <end position="845"/>
    </location>
</feature>
<dbReference type="Pfam" id="PF01103">
    <property type="entry name" value="Omp85"/>
    <property type="match status" value="1"/>
</dbReference>
<keyword evidence="9" id="KW-1185">Reference proteome</keyword>
<dbReference type="PROSITE" id="PS51257">
    <property type="entry name" value="PROKAR_LIPOPROTEIN"/>
    <property type="match status" value="1"/>
</dbReference>
<evidence type="ECO:0000256" key="1">
    <source>
        <dbReference type="ARBA" id="ARBA00004370"/>
    </source>
</evidence>
<dbReference type="Gene3D" id="2.40.160.50">
    <property type="entry name" value="membrane protein fhac: a member of the omp85/tpsb transporter family"/>
    <property type="match status" value="1"/>
</dbReference>
<feature type="signal peptide" evidence="6">
    <location>
        <begin position="1"/>
        <end position="22"/>
    </location>
</feature>
<dbReference type="EMBL" id="SSMC01000002">
    <property type="protein sequence ID" value="THD67328.1"/>
    <property type="molecule type" value="Genomic_DNA"/>
</dbReference>
<dbReference type="PANTHER" id="PTHR12815">
    <property type="entry name" value="SORTING AND ASSEMBLY MACHINERY SAMM50 PROTEIN FAMILY MEMBER"/>
    <property type="match status" value="1"/>
</dbReference>
<reference evidence="8 9" key="1">
    <citation type="submission" date="2019-04" db="EMBL/GenBank/DDBJ databases">
        <title>Draft genome sequence of Robertkochia marina CC-AMO-30D.</title>
        <authorList>
            <person name="Hameed A."/>
            <person name="Lin S.-Y."/>
            <person name="Shahina M."/>
            <person name="Lai W.-A."/>
            <person name="Young C.-C."/>
        </authorList>
    </citation>
    <scope>NUCLEOTIDE SEQUENCE [LARGE SCALE GENOMIC DNA]</scope>
    <source>
        <strain evidence="8 9">CC-AMO-30D</strain>
    </source>
</reference>